<keyword evidence="3" id="KW-1185">Reference proteome</keyword>
<dbReference type="PANTHER" id="PTHR23382">
    <property type="entry name" value="MALATE DEHYDROGENASE"/>
    <property type="match status" value="1"/>
</dbReference>
<dbReference type="OrthoDB" id="1510206at2759"/>
<sequence length="497" mass="57065">MTFFIICGQPDCKHYNHAAFVAQYLHEHLPNFEYRTIEKSKKDWPVYVTQLNKNNGWHVVESPIIWKEITCWGGKPHLIGGLGEFWEYCFSYYGFQSAIPKEDLEKLTQHNLRCFEEEASSNSKEFRKYNVVLGILCNDQVDFIGHFLNDLLSIPYFMKDKGFFVKIYRNDNFDKQGDTKSLRQIVRNLNSQSLFGDQEVADIVDTQEAAIKDTNLLIFLEDFSKADEEWVQMQMCSNRITTLAEDVNIFAKRDLRIIFCNEGPICLMATLAIEYCSVLLPTNIVALTSDKGLPVISTISEMVNIPVANIGAPPVWGFIGLNEYIDESNIVFKANIYKPYKRALTAPDNSTLPLGTVVSELRTMAYLLPDKHEEITSRVEERKKNILSKLGRKSRSARLSALRSLINTWYAEEVLDDIIFLGVWSNGCYGIPPGLVFSQPCILDERRRWKPFRNFPLVSDAILAKIQTFVEETKERLSICSENQEMTEKNSICSENQ</sequence>
<dbReference type="InterPro" id="IPR010945">
    <property type="entry name" value="Malate_DH_type2"/>
</dbReference>
<evidence type="ECO:0000313" key="2">
    <source>
        <dbReference type="EMBL" id="CAG9764038.1"/>
    </source>
</evidence>
<dbReference type="SUPFAM" id="SSF56327">
    <property type="entry name" value="LDH C-terminal domain-like"/>
    <property type="match status" value="1"/>
</dbReference>
<organism evidence="2 3">
    <name type="scientific">Ceutorhynchus assimilis</name>
    <name type="common">cabbage seed weevil</name>
    <dbReference type="NCBI Taxonomy" id="467358"/>
    <lineage>
        <taxon>Eukaryota</taxon>
        <taxon>Metazoa</taxon>
        <taxon>Ecdysozoa</taxon>
        <taxon>Arthropoda</taxon>
        <taxon>Hexapoda</taxon>
        <taxon>Insecta</taxon>
        <taxon>Pterygota</taxon>
        <taxon>Neoptera</taxon>
        <taxon>Endopterygota</taxon>
        <taxon>Coleoptera</taxon>
        <taxon>Polyphaga</taxon>
        <taxon>Cucujiformia</taxon>
        <taxon>Curculionidae</taxon>
        <taxon>Ceutorhynchinae</taxon>
        <taxon>Ceutorhynchus</taxon>
    </lineage>
</organism>
<evidence type="ECO:0008006" key="4">
    <source>
        <dbReference type="Google" id="ProtNLM"/>
    </source>
</evidence>
<evidence type="ECO:0000256" key="1">
    <source>
        <dbReference type="ARBA" id="ARBA00023002"/>
    </source>
</evidence>
<dbReference type="GO" id="GO:0016616">
    <property type="term" value="F:oxidoreductase activity, acting on the CH-OH group of donors, NAD or NADP as acceptor"/>
    <property type="evidence" value="ECO:0007669"/>
    <property type="project" value="InterPro"/>
</dbReference>
<dbReference type="Gene3D" id="3.90.110.10">
    <property type="entry name" value="Lactate dehydrogenase/glycoside hydrolase, family 4, C-terminal"/>
    <property type="match status" value="1"/>
</dbReference>
<dbReference type="AlphaFoldDB" id="A0A9N9MNV2"/>
<evidence type="ECO:0000313" key="3">
    <source>
        <dbReference type="Proteomes" id="UP001152799"/>
    </source>
</evidence>
<dbReference type="GO" id="GO:0006108">
    <property type="term" value="P:malate metabolic process"/>
    <property type="evidence" value="ECO:0007669"/>
    <property type="project" value="InterPro"/>
</dbReference>
<dbReference type="Proteomes" id="UP001152799">
    <property type="component" value="Chromosome 2"/>
</dbReference>
<dbReference type="InterPro" id="IPR015955">
    <property type="entry name" value="Lactate_DH/Glyco_Ohase_4_C"/>
</dbReference>
<keyword evidence="1" id="KW-0560">Oxidoreductase</keyword>
<proteinExistence type="predicted"/>
<gene>
    <name evidence="2" type="ORF">CEUTPL_LOCUS4684</name>
</gene>
<accession>A0A9N9MNV2</accession>
<dbReference type="GO" id="GO:0016615">
    <property type="term" value="F:malate dehydrogenase activity"/>
    <property type="evidence" value="ECO:0007669"/>
    <property type="project" value="InterPro"/>
</dbReference>
<reference evidence="2" key="1">
    <citation type="submission" date="2022-01" db="EMBL/GenBank/DDBJ databases">
        <authorList>
            <person name="King R."/>
        </authorList>
    </citation>
    <scope>NUCLEOTIDE SEQUENCE</scope>
</reference>
<name>A0A9N9MNV2_9CUCU</name>
<protein>
    <recommendedName>
        <fullName evidence="4">Malate dehydrogenase 1B</fullName>
    </recommendedName>
</protein>
<dbReference type="EMBL" id="OU892278">
    <property type="protein sequence ID" value="CAG9764038.1"/>
    <property type="molecule type" value="Genomic_DNA"/>
</dbReference>